<accession>A0ABV5SAF2</accession>
<dbReference type="InterPro" id="IPR050138">
    <property type="entry name" value="DHOase/Allantoinase_Hydrolase"/>
</dbReference>
<dbReference type="SUPFAM" id="SSF51556">
    <property type="entry name" value="Metallo-dependent hydrolases"/>
    <property type="match status" value="1"/>
</dbReference>
<dbReference type="Gene3D" id="2.30.40.10">
    <property type="entry name" value="Urease, subunit C, domain 1"/>
    <property type="match status" value="1"/>
</dbReference>
<evidence type="ECO:0000256" key="5">
    <source>
        <dbReference type="ARBA" id="ARBA00022801"/>
    </source>
</evidence>
<dbReference type="Proteomes" id="UP001589532">
    <property type="component" value="Unassembled WGS sequence"/>
</dbReference>
<name>A0ABV5SAF2_9ACTN</name>
<feature type="domain" description="Amidohydrolase-related" evidence="6">
    <location>
        <begin position="62"/>
        <end position="441"/>
    </location>
</feature>
<dbReference type="PROSITE" id="PS00483">
    <property type="entry name" value="DIHYDROOROTASE_2"/>
    <property type="match status" value="1"/>
</dbReference>
<evidence type="ECO:0000313" key="7">
    <source>
        <dbReference type="EMBL" id="MFB9628665.1"/>
    </source>
</evidence>
<dbReference type="InterPro" id="IPR006680">
    <property type="entry name" value="Amidohydro-rel"/>
</dbReference>
<organism evidence="7 8">
    <name type="scientific">Nonomuraea helvata</name>
    <dbReference type="NCBI Taxonomy" id="37484"/>
    <lineage>
        <taxon>Bacteria</taxon>
        <taxon>Bacillati</taxon>
        <taxon>Actinomycetota</taxon>
        <taxon>Actinomycetes</taxon>
        <taxon>Streptosporangiales</taxon>
        <taxon>Streptosporangiaceae</taxon>
        <taxon>Nonomuraea</taxon>
    </lineage>
</organism>
<comment type="similarity">
    <text evidence="3">Belongs to the metallo-dependent hydrolases superfamily. DHOase family. Class I DHOase subfamily.</text>
</comment>
<dbReference type="PANTHER" id="PTHR43668:SF2">
    <property type="entry name" value="ALLANTOINASE"/>
    <property type="match status" value="1"/>
</dbReference>
<evidence type="ECO:0000256" key="3">
    <source>
        <dbReference type="ARBA" id="ARBA00010286"/>
    </source>
</evidence>
<dbReference type="NCBIfam" id="TIGR00857">
    <property type="entry name" value="pyrC_multi"/>
    <property type="match status" value="1"/>
</dbReference>
<dbReference type="Gene3D" id="3.20.20.140">
    <property type="entry name" value="Metal-dependent hydrolases"/>
    <property type="match status" value="1"/>
</dbReference>
<keyword evidence="8" id="KW-1185">Reference proteome</keyword>
<dbReference type="PROSITE" id="PS00482">
    <property type="entry name" value="DIHYDROOROTASE_1"/>
    <property type="match status" value="1"/>
</dbReference>
<evidence type="ECO:0000256" key="2">
    <source>
        <dbReference type="ARBA" id="ARBA00002368"/>
    </source>
</evidence>
<dbReference type="Pfam" id="PF01979">
    <property type="entry name" value="Amidohydro_1"/>
    <property type="match status" value="1"/>
</dbReference>
<dbReference type="InterPro" id="IPR011059">
    <property type="entry name" value="Metal-dep_hydrolase_composite"/>
</dbReference>
<reference evidence="7 8" key="1">
    <citation type="submission" date="2024-09" db="EMBL/GenBank/DDBJ databases">
        <authorList>
            <person name="Sun Q."/>
            <person name="Mori K."/>
        </authorList>
    </citation>
    <scope>NUCLEOTIDE SEQUENCE [LARGE SCALE GENOMIC DNA]</scope>
    <source>
        <strain evidence="7 8">JCM 3143</strain>
    </source>
</reference>
<evidence type="ECO:0000313" key="8">
    <source>
        <dbReference type="Proteomes" id="UP001589532"/>
    </source>
</evidence>
<dbReference type="SUPFAM" id="SSF51338">
    <property type="entry name" value="Composite domain of metallo-dependent hydrolases"/>
    <property type="match status" value="1"/>
</dbReference>
<evidence type="ECO:0000256" key="4">
    <source>
        <dbReference type="ARBA" id="ARBA00022723"/>
    </source>
</evidence>
<evidence type="ECO:0000259" key="6">
    <source>
        <dbReference type="Pfam" id="PF01979"/>
    </source>
</evidence>
<comment type="caution">
    <text evidence="7">The sequence shown here is derived from an EMBL/GenBank/DDBJ whole genome shotgun (WGS) entry which is preliminary data.</text>
</comment>
<keyword evidence="5" id="KW-0378">Hydrolase</keyword>
<gene>
    <name evidence="7" type="ORF">ACFFSA_36795</name>
</gene>
<keyword evidence="4" id="KW-0479">Metal-binding</keyword>
<dbReference type="InterPro" id="IPR002195">
    <property type="entry name" value="Dihydroorotase_CS"/>
</dbReference>
<evidence type="ECO:0000256" key="1">
    <source>
        <dbReference type="ARBA" id="ARBA00001947"/>
    </source>
</evidence>
<dbReference type="InterPro" id="IPR032466">
    <property type="entry name" value="Metal_Hydrolase"/>
</dbReference>
<comment type="function">
    <text evidence="2">Catalyzes the reversible cyclization of carbamoyl aspartate to dihydroorotate.</text>
</comment>
<comment type="cofactor">
    <cofactor evidence="1">
        <name>Zn(2+)</name>
        <dbReference type="ChEBI" id="CHEBI:29105"/>
    </cofactor>
</comment>
<dbReference type="PANTHER" id="PTHR43668">
    <property type="entry name" value="ALLANTOINASE"/>
    <property type="match status" value="1"/>
</dbReference>
<proteinExistence type="inferred from homology"/>
<dbReference type="EMBL" id="JBHMBW010000049">
    <property type="protein sequence ID" value="MFB9628665.1"/>
    <property type="molecule type" value="Genomic_DNA"/>
</dbReference>
<sequence>MISDTSPPRSRHDLLITGGRAVTPEGVREVDIAVDGGKVTALLERGHRATAAHVRDVTGCHVLPGLIDSHVHFRTPGLTHKEDWPHGSRAAAAGGVTTVIDMPNTQPPLLDPAKVSERAELVAGRSLVDFRFHLGTSPETLDRLKALTPQDATSVKIFMAGHHTAPNVLRSPSDLRRAFEFAAGQSVLLVLHAEADAVFALLDAAGAPPAQYRDYERARPRSGGIVAVTQVIELVQRYGTHAHILHVSSAEEVQLLIAARRSGLPISFELTGHHLSFTAADSARQGARLRLSPSIRSAEDQEALWAALLSGEAGTLGSDHAPHTVEEKTRGVAQAPPGIPGVQELATAVFTGMRRRQPEAPADRHLVLLAEHLARRPAELFGLAHRKGSIVPGLDADLVVFDADRPWMVTAADLHTKAGWSAYEGWTMAGRVLATVRRGEVIWDQAEGRFGSPVGVLLNPDCP</sequence>
<protein>
    <submittedName>
        <fullName evidence="7">Dihydroorotase family protein</fullName>
    </submittedName>
</protein>
<dbReference type="RefSeq" id="WP_344990526.1">
    <property type="nucleotide sequence ID" value="NZ_BAAAXV010000005.1"/>
</dbReference>